<gene>
    <name evidence="2" type="ORF">DOFOFD_02950</name>
</gene>
<evidence type="ECO:0000313" key="3">
    <source>
        <dbReference type="Proteomes" id="UP001312908"/>
    </source>
</evidence>
<dbReference type="RefSeq" id="WP_394818930.1">
    <property type="nucleotide sequence ID" value="NZ_JAWJZY010000001.1"/>
</dbReference>
<dbReference type="InterPro" id="IPR036844">
    <property type="entry name" value="Hint_dom_sf"/>
</dbReference>
<dbReference type="Proteomes" id="UP001312908">
    <property type="component" value="Unassembled WGS sequence"/>
</dbReference>
<dbReference type="Gene3D" id="2.170.16.10">
    <property type="entry name" value="Hedgehog/Intein (Hint) domain"/>
    <property type="match status" value="1"/>
</dbReference>
<keyword evidence="3" id="KW-1185">Reference proteome</keyword>
<evidence type="ECO:0000259" key="1">
    <source>
        <dbReference type="Pfam" id="PF13403"/>
    </source>
</evidence>
<dbReference type="EMBL" id="JAWJZY010000001">
    <property type="protein sequence ID" value="MEE8657972.1"/>
    <property type="molecule type" value="Genomic_DNA"/>
</dbReference>
<evidence type="ECO:0000313" key="2">
    <source>
        <dbReference type="EMBL" id="MEE8657972.1"/>
    </source>
</evidence>
<dbReference type="Pfam" id="PF13403">
    <property type="entry name" value="Hint_2"/>
    <property type="match status" value="1"/>
</dbReference>
<dbReference type="SUPFAM" id="SSF51294">
    <property type="entry name" value="Hedgehog/intein (Hint) domain"/>
    <property type="match status" value="1"/>
</dbReference>
<accession>A0ABU7U276</accession>
<dbReference type="InterPro" id="IPR028992">
    <property type="entry name" value="Hedgehog/Intein_dom"/>
</dbReference>
<protein>
    <recommendedName>
        <fullName evidence="1">Hedgehog/Intein (Hint) domain-containing protein</fullName>
    </recommendedName>
</protein>
<feature type="domain" description="Hedgehog/Intein (Hint)" evidence="1">
    <location>
        <begin position="255"/>
        <end position="394"/>
    </location>
</feature>
<proteinExistence type="predicted"/>
<sequence>MSVWFDKNGFQGKGNVITQSGTYTLYPAVYIPPSPTASGPAEAVVTGPNVVATISTPKLAANLIVSYKVTAQNGATVTMGDPQNSALSVVAGSTLIADGGTLNVNGNSIGAFTQAKYVVENGGSLNITAIHGSTIVSALENSKMSFGDGGGTLRLGVGQDGADKIEFNAIEGFDQPNAVIEIDGATSVTNVEKSLIFFTKITFDNGLSILLSGDYTDDVKNSNLFQKTDGKNLFISASPNPDITTLPVTGGFDPVCYLADTMVETVTGEKPVQDLQVGDEVVTRDASGIVSTQPVIWTGKSRLKANPTLSDDRSGFPIRIKAGALADDVPHQDLLITSEHAVFLEGHFNPARMLVNGRTISYDRSIAEYDYFHFETARHGIVRVNGAASETYLNNGLRDQFLEQNWAEGVTASDGAKQWGLDSAAPLCVTPDFVRNIYQALRDRAEQVDPSSASAAEEGFDVTEDADLHLETVDGARLPLRSVSDGFYAFSLPTGHSRFYLTSRVTRPCDAQGPYIDDRRLLGVLVGEIVLEKPTGHIEMMDHLTNESLQGWSSIENHPSRWTSGRAEIILDDATDTHDNVLAIKILSTGLHRLPPHPADVMPESILESLAKADRVMQPAL</sequence>
<reference evidence="2 3" key="1">
    <citation type="submission" date="2023-10" db="EMBL/GenBank/DDBJ databases">
        <title>Sorlinia euscelidii gen. nov., sp. nov., an acetic acid bacteria isolated from the gut of Euscelidius variegatus emitter.</title>
        <authorList>
            <person name="Michoud G."/>
            <person name="Marasco R."/>
            <person name="Seferji K."/>
            <person name="Gonella E."/>
            <person name="Garuglieri E."/>
            <person name="Alma A."/>
            <person name="Mapelli F."/>
            <person name="Borin S."/>
            <person name="Daffonchio D."/>
            <person name="Crotti E."/>
        </authorList>
    </citation>
    <scope>NUCLEOTIDE SEQUENCE [LARGE SCALE GENOMIC DNA]</scope>
    <source>
        <strain evidence="2 3">EV16P</strain>
    </source>
</reference>
<organism evidence="2 3">
    <name type="scientific">Sorlinia euscelidii</name>
    <dbReference type="NCBI Taxonomy" id="3081148"/>
    <lineage>
        <taxon>Bacteria</taxon>
        <taxon>Pseudomonadati</taxon>
        <taxon>Pseudomonadota</taxon>
        <taxon>Alphaproteobacteria</taxon>
        <taxon>Acetobacterales</taxon>
        <taxon>Acetobacteraceae</taxon>
        <taxon>Sorlinia</taxon>
    </lineage>
</organism>
<comment type="caution">
    <text evidence="2">The sequence shown here is derived from an EMBL/GenBank/DDBJ whole genome shotgun (WGS) entry which is preliminary data.</text>
</comment>
<name>A0ABU7U276_9PROT</name>